<dbReference type="Pfam" id="PF12895">
    <property type="entry name" value="ANAPC3"/>
    <property type="match status" value="1"/>
</dbReference>
<protein>
    <submittedName>
        <fullName evidence="1 2">Anaphase-promoting complex</fullName>
    </submittedName>
</protein>
<dbReference type="AlphaFoldDB" id="A0A833S945"/>
<accession>A0A833S945</accession>
<dbReference type="EMBL" id="JAACNO010000769">
    <property type="protein sequence ID" value="KAF4144983.1"/>
    <property type="molecule type" value="Genomic_DNA"/>
</dbReference>
<organism evidence="1 3">
    <name type="scientific">Phytophthora infestans</name>
    <name type="common">Potato late blight agent</name>
    <name type="synonym">Botrytis infestans</name>
    <dbReference type="NCBI Taxonomy" id="4787"/>
    <lineage>
        <taxon>Eukaryota</taxon>
        <taxon>Sar</taxon>
        <taxon>Stramenopiles</taxon>
        <taxon>Oomycota</taxon>
        <taxon>Peronosporomycetes</taxon>
        <taxon>Peronosporales</taxon>
        <taxon>Peronosporaceae</taxon>
        <taxon>Phytophthora</taxon>
    </lineage>
</organism>
<dbReference type="Gene3D" id="1.25.40.10">
    <property type="entry name" value="Tetratricopeptide repeat domain"/>
    <property type="match status" value="1"/>
</dbReference>
<dbReference type="InterPro" id="IPR011990">
    <property type="entry name" value="TPR-like_helical_dom_sf"/>
</dbReference>
<reference evidence="1" key="1">
    <citation type="submission" date="2020-04" db="EMBL/GenBank/DDBJ databases">
        <title>Hybrid Assembly of Korean Phytophthora infestans isolates.</title>
        <authorList>
            <person name="Prokchorchik M."/>
            <person name="Lee Y."/>
            <person name="Seo J."/>
            <person name="Cho J.-H."/>
            <person name="Park Y.-E."/>
            <person name="Jang D.-C."/>
            <person name="Im J.-S."/>
            <person name="Choi J.-G."/>
            <person name="Park H.-J."/>
            <person name="Lee G.-B."/>
            <person name="Lee Y.-G."/>
            <person name="Hong S.-Y."/>
            <person name="Cho K."/>
            <person name="Sohn K.H."/>
        </authorList>
    </citation>
    <scope>NUCLEOTIDE SEQUENCE</scope>
    <source>
        <strain evidence="1">KR_1_A1</strain>
        <strain evidence="2">KR_2_A2</strain>
    </source>
</reference>
<evidence type="ECO:0000313" key="2">
    <source>
        <dbReference type="EMBL" id="KAF4144983.1"/>
    </source>
</evidence>
<keyword evidence="3" id="KW-1185">Reference proteome</keyword>
<dbReference type="SUPFAM" id="SSF48452">
    <property type="entry name" value="TPR-like"/>
    <property type="match status" value="2"/>
</dbReference>
<evidence type="ECO:0000313" key="1">
    <source>
        <dbReference type="EMBL" id="KAF4030737.1"/>
    </source>
</evidence>
<evidence type="ECO:0000313" key="3">
    <source>
        <dbReference type="Proteomes" id="UP000602510"/>
    </source>
</evidence>
<comment type="caution">
    <text evidence="1">The sequence shown here is derived from an EMBL/GenBank/DDBJ whole genome shotgun (WGS) entry which is preliminary data.</text>
</comment>
<gene>
    <name evidence="1" type="ORF">GN244_ATG17432</name>
    <name evidence="2" type="ORF">GN958_ATG05814</name>
</gene>
<dbReference type="Proteomes" id="UP000704712">
    <property type="component" value="Unassembled WGS sequence"/>
</dbReference>
<dbReference type="Proteomes" id="UP000602510">
    <property type="component" value="Unassembled WGS sequence"/>
</dbReference>
<sequence>MESASALLKLVHDATSSSYSSNLHECDLLISLESVRKQLQRSASSPEASAIAVCHVTDQVLAFLLQYRPITDQAASSKWHKRVYLLETAAASAFTTLTSSVDLKNEARGDLCSMIKCLFQRFWETSRMPQHAVHAVTIMTNLCVLLAICWLSYDRVGNLIKVENLLDFCSNFCSKHESTRQLVKWPLFLLGLSKMTEKQDFTGAIECLRSAVETCAGSPEDGVLLYWYAVALLRTGHPDDAITALDKCIRANYEPTACLSLQALVSLQAKDYHAASKQLQRALEINFEDPTAMFNYGLLLERMGNSEAQQQLLEYILEIRGGGSGQTELKRLDLTSTANSTTLFDERDLASLLPSRTASVDVSRLHLRLALAAMDNGSWLESKQHFERFLSVEDRRGAHSTGLEVARDYVYVLLQCKLPSLALRKCEQYLQNEVTDTVDVVSLHLYKADALLCLERVDECCEYLQQIVQPRVQGIMSRREATTAVSEELALCHTQLLNNLAVAVACCSGVDAAISILRDGLQQYPTCLAIKFNLVLLLWRKGDKSTACTLWMQARGWSVQGKANDSDATSPLTAYENAAMAASCSQPPPISEHVQGDFDGQDGISAQQLAYLDALVLSYWRESRNFQLVESSRQYVEYLESLGTTNLPKNN</sequence>
<proteinExistence type="predicted"/>
<dbReference type="EMBL" id="WSZM01000643">
    <property type="protein sequence ID" value="KAF4030737.1"/>
    <property type="molecule type" value="Genomic_DNA"/>
</dbReference>
<name>A0A833S945_PHYIN</name>